<evidence type="ECO:0000313" key="1">
    <source>
        <dbReference type="EMBL" id="CAE6415111.1"/>
    </source>
</evidence>
<proteinExistence type="predicted"/>
<comment type="caution">
    <text evidence="1">The sequence shown here is derived from an EMBL/GenBank/DDBJ whole genome shotgun (WGS) entry which is preliminary data.</text>
</comment>
<protein>
    <submittedName>
        <fullName evidence="1">Uncharacterized protein</fullName>
    </submittedName>
</protein>
<dbReference type="EMBL" id="CAJMWX010000391">
    <property type="protein sequence ID" value="CAE6415111.1"/>
    <property type="molecule type" value="Genomic_DNA"/>
</dbReference>
<dbReference type="AlphaFoldDB" id="A0A8H3AD43"/>
<name>A0A8H3AD43_9AGAM</name>
<organism evidence="1 2">
    <name type="scientific">Rhizoctonia solani</name>
    <dbReference type="NCBI Taxonomy" id="456999"/>
    <lineage>
        <taxon>Eukaryota</taxon>
        <taxon>Fungi</taxon>
        <taxon>Dikarya</taxon>
        <taxon>Basidiomycota</taxon>
        <taxon>Agaricomycotina</taxon>
        <taxon>Agaricomycetes</taxon>
        <taxon>Cantharellales</taxon>
        <taxon>Ceratobasidiaceae</taxon>
        <taxon>Rhizoctonia</taxon>
    </lineage>
</organism>
<sequence length="210" mass="23836">MFTATHWCSLLIPPPSLKSCVPRPSKLVQDYIPLFHLRKNSNFTGFIMVRYRWAYFLNTRELVTVFKECGGGIGNFDPLSPDDIDHARRAIFLYLMPGRVQVWFASLGDQTGVVFFIGKPVPEIRKSVDKGLARRCLDMFERPPDPCEVVGDPGLGLLWDLTARDRTVHRLHLMELLQSDREGDLYPLSPEQLALFPSQQAKQSSSSAMP</sequence>
<accession>A0A8H3AD43</accession>
<gene>
    <name evidence="1" type="ORF">RDB_LOCUS16050</name>
</gene>
<evidence type="ECO:0000313" key="2">
    <source>
        <dbReference type="Proteomes" id="UP000663888"/>
    </source>
</evidence>
<reference evidence="1" key="1">
    <citation type="submission" date="2021-01" db="EMBL/GenBank/DDBJ databases">
        <authorList>
            <person name="Kaushik A."/>
        </authorList>
    </citation>
    <scope>NUCLEOTIDE SEQUENCE</scope>
    <source>
        <strain evidence="1">AG4-R118</strain>
    </source>
</reference>
<dbReference type="Proteomes" id="UP000663888">
    <property type="component" value="Unassembled WGS sequence"/>
</dbReference>